<dbReference type="PATRIC" id="fig|889378.3.peg.1854"/>
<dbReference type="InterPro" id="IPR001789">
    <property type="entry name" value="Sig_transdc_resp-reg_receiver"/>
</dbReference>
<dbReference type="InterPro" id="IPR036097">
    <property type="entry name" value="HisK_dim/P_sf"/>
</dbReference>
<dbReference type="OrthoDB" id="6192248at2"/>
<sequence length="501" mass="54205">MAMTSIAIVEDEHIVALDIRMNIERNGFCSAGEFSTGEAVLAALESGSCTPDLVVMDIHLAGEVTGIQAARTVTERFSLPVIILTAYADPETIGDALSASPYGYLLKPFDERELKTAITIALQRHRQEAAVARSRSQLYAALQGLPDGVLMCDARETVVQVNQQLLDIFQLSREELIGKSLPDLLQRYGIEQYGVPCRIEVPSVMWVQVFTNRLQEGSAGSLLVFRNITDQIETEQQLAATQLRLRYTAKMEALGRMSEGIAHDFNNLLAIVSGHATVLQQQVEDIASGVPADAAERMQASIEGINTAAHKSGALIRQLLTFSRNRHMVLDRIDPDALLHSIQPILQRLLIGNYAVVAELDGSCLIHADAGLLEQAVINLVLNARDAMPDGGTVLIRSRLADVHEQAQLALDTLPPGSYVVITVQDQGPGIPAEALEHIFEPFFSTKAESSGFGLGLSIVYGIVKQSRGYIEVVSPVAPDAGGTRFDLYLPVLKPAAIAPA</sequence>
<dbReference type="PANTHER" id="PTHR43065">
    <property type="entry name" value="SENSOR HISTIDINE KINASE"/>
    <property type="match status" value="1"/>
</dbReference>
<dbReference type="SMART" id="SM00387">
    <property type="entry name" value="HATPase_c"/>
    <property type="match status" value="1"/>
</dbReference>
<evidence type="ECO:0000256" key="5">
    <source>
        <dbReference type="ARBA" id="ARBA00022741"/>
    </source>
</evidence>
<dbReference type="InterPro" id="IPR036890">
    <property type="entry name" value="HATPase_C_sf"/>
</dbReference>
<dbReference type="SUPFAM" id="SSF55874">
    <property type="entry name" value="ATPase domain of HSP90 chaperone/DNA topoisomerase II/histidine kinase"/>
    <property type="match status" value="1"/>
</dbReference>
<dbReference type="Gene3D" id="3.40.50.2300">
    <property type="match status" value="1"/>
</dbReference>
<dbReference type="EMBL" id="CP003282">
    <property type="protein sequence ID" value="AFG37920.1"/>
    <property type="molecule type" value="Genomic_DNA"/>
</dbReference>
<dbReference type="Proteomes" id="UP000007383">
    <property type="component" value="Chromosome"/>
</dbReference>
<dbReference type="RefSeq" id="WP_014455903.1">
    <property type="nucleotide sequence ID" value="NC_017098.1"/>
</dbReference>
<accession>H9UK77</accession>
<evidence type="ECO:0000256" key="9">
    <source>
        <dbReference type="PROSITE-ProRule" id="PRU00169"/>
    </source>
</evidence>
<keyword evidence="8" id="KW-0902">Two-component regulatory system</keyword>
<dbReference type="EC" id="2.7.13.3" evidence="2"/>
<dbReference type="SUPFAM" id="SSF52172">
    <property type="entry name" value="CheY-like"/>
    <property type="match status" value="1"/>
</dbReference>
<evidence type="ECO:0000256" key="7">
    <source>
        <dbReference type="ARBA" id="ARBA00022840"/>
    </source>
</evidence>
<dbReference type="Gene3D" id="1.10.287.130">
    <property type="match status" value="1"/>
</dbReference>
<organism evidence="13 14">
    <name type="scientific">Spirochaeta africana (strain ATCC 700263 / DSM 8902 / Z-7692)</name>
    <dbReference type="NCBI Taxonomy" id="889378"/>
    <lineage>
        <taxon>Bacteria</taxon>
        <taxon>Pseudomonadati</taxon>
        <taxon>Spirochaetota</taxon>
        <taxon>Spirochaetia</taxon>
        <taxon>Spirochaetales</taxon>
        <taxon>Spirochaetaceae</taxon>
        <taxon>Spirochaeta</taxon>
    </lineage>
</organism>
<evidence type="ECO:0000259" key="11">
    <source>
        <dbReference type="PROSITE" id="PS50110"/>
    </source>
</evidence>
<feature type="domain" description="Histidine kinase" evidence="10">
    <location>
        <begin position="260"/>
        <end position="494"/>
    </location>
</feature>
<dbReference type="Gene3D" id="3.30.565.10">
    <property type="entry name" value="Histidine kinase-like ATPase, C-terminal domain"/>
    <property type="match status" value="1"/>
</dbReference>
<keyword evidence="14" id="KW-1185">Reference proteome</keyword>
<dbReference type="Gene3D" id="3.30.450.20">
    <property type="entry name" value="PAS domain"/>
    <property type="match status" value="1"/>
</dbReference>
<dbReference type="PANTHER" id="PTHR43065:SF42">
    <property type="entry name" value="TWO-COMPONENT SENSOR PPRA"/>
    <property type="match status" value="1"/>
</dbReference>
<feature type="domain" description="Response regulatory" evidence="11">
    <location>
        <begin position="5"/>
        <end position="122"/>
    </location>
</feature>
<evidence type="ECO:0000256" key="3">
    <source>
        <dbReference type="ARBA" id="ARBA00022553"/>
    </source>
</evidence>
<dbReference type="CDD" id="cd00082">
    <property type="entry name" value="HisKA"/>
    <property type="match status" value="1"/>
</dbReference>
<evidence type="ECO:0000256" key="1">
    <source>
        <dbReference type="ARBA" id="ARBA00000085"/>
    </source>
</evidence>
<dbReference type="SMART" id="SM00388">
    <property type="entry name" value="HisKA"/>
    <property type="match status" value="1"/>
</dbReference>
<dbReference type="HOGENOM" id="CLU_543923_0_0_12"/>
<dbReference type="SUPFAM" id="SSF55785">
    <property type="entry name" value="PYP-like sensor domain (PAS domain)"/>
    <property type="match status" value="1"/>
</dbReference>
<evidence type="ECO:0000313" key="14">
    <source>
        <dbReference type="Proteomes" id="UP000007383"/>
    </source>
</evidence>
<comment type="catalytic activity">
    <reaction evidence="1">
        <text>ATP + protein L-histidine = ADP + protein N-phospho-L-histidine.</text>
        <dbReference type="EC" id="2.7.13.3"/>
    </reaction>
</comment>
<dbReference type="PROSITE" id="PS50109">
    <property type="entry name" value="HIS_KIN"/>
    <property type="match status" value="1"/>
</dbReference>
<evidence type="ECO:0000313" key="13">
    <source>
        <dbReference type="EMBL" id="AFG37920.1"/>
    </source>
</evidence>
<evidence type="ECO:0000256" key="8">
    <source>
        <dbReference type="ARBA" id="ARBA00023012"/>
    </source>
</evidence>
<dbReference type="InterPro" id="IPR000014">
    <property type="entry name" value="PAS"/>
</dbReference>
<keyword evidence="4" id="KW-0808">Transferase</keyword>
<evidence type="ECO:0000256" key="2">
    <source>
        <dbReference type="ARBA" id="ARBA00012438"/>
    </source>
</evidence>
<dbReference type="Pfam" id="PF00072">
    <property type="entry name" value="Response_reg"/>
    <property type="match status" value="1"/>
</dbReference>
<dbReference type="InterPro" id="IPR035965">
    <property type="entry name" value="PAS-like_dom_sf"/>
</dbReference>
<evidence type="ECO:0000259" key="10">
    <source>
        <dbReference type="PROSITE" id="PS50109"/>
    </source>
</evidence>
<evidence type="ECO:0000259" key="12">
    <source>
        <dbReference type="PROSITE" id="PS50112"/>
    </source>
</evidence>
<evidence type="ECO:0000256" key="6">
    <source>
        <dbReference type="ARBA" id="ARBA00022777"/>
    </source>
</evidence>
<dbReference type="Pfam" id="PF00989">
    <property type="entry name" value="PAS"/>
    <property type="match status" value="1"/>
</dbReference>
<dbReference type="PROSITE" id="PS50112">
    <property type="entry name" value="PAS"/>
    <property type="match status" value="1"/>
</dbReference>
<dbReference type="CDD" id="cd00130">
    <property type="entry name" value="PAS"/>
    <property type="match status" value="1"/>
</dbReference>
<name>H9UK77_SPIAZ</name>
<proteinExistence type="predicted"/>
<keyword evidence="6 13" id="KW-0418">Kinase</keyword>
<dbReference type="CDD" id="cd17534">
    <property type="entry name" value="REC_DC-like"/>
    <property type="match status" value="1"/>
</dbReference>
<evidence type="ECO:0000256" key="4">
    <source>
        <dbReference type="ARBA" id="ARBA00022679"/>
    </source>
</evidence>
<dbReference type="InterPro" id="IPR003661">
    <property type="entry name" value="HisK_dim/P_dom"/>
</dbReference>
<dbReference type="GO" id="GO:0000155">
    <property type="term" value="F:phosphorelay sensor kinase activity"/>
    <property type="evidence" value="ECO:0007669"/>
    <property type="project" value="InterPro"/>
</dbReference>
<reference evidence="14" key="1">
    <citation type="journal article" date="2013" name="Stand. Genomic Sci.">
        <title>Complete genome sequence of the halophilic bacterium Spirochaeta africana type strain (Z-7692(T)) from the alkaline Lake Magadi in the East African Rift.</title>
        <authorList>
            <person name="Liolos K."/>
            <person name="Abt B."/>
            <person name="Scheuner C."/>
            <person name="Teshima H."/>
            <person name="Held B."/>
            <person name="Lapidus A."/>
            <person name="Nolan M."/>
            <person name="Lucas S."/>
            <person name="Deshpande S."/>
            <person name="Cheng J.F."/>
            <person name="Tapia R."/>
            <person name="Goodwin L.A."/>
            <person name="Pitluck S."/>
            <person name="Pagani I."/>
            <person name="Ivanova N."/>
            <person name="Mavromatis K."/>
            <person name="Mikhailova N."/>
            <person name="Huntemann M."/>
            <person name="Pati A."/>
            <person name="Chen A."/>
            <person name="Palaniappan K."/>
            <person name="Land M."/>
            <person name="Rohde M."/>
            <person name="Tindall B.J."/>
            <person name="Detter J.C."/>
            <person name="Goker M."/>
            <person name="Bristow J."/>
            <person name="Eisen J.A."/>
            <person name="Markowitz V."/>
            <person name="Hugenholtz P."/>
            <person name="Woyke T."/>
            <person name="Klenk H.P."/>
            <person name="Kyrpides N.C."/>
        </authorList>
    </citation>
    <scope>NUCLEOTIDE SEQUENCE</scope>
    <source>
        <strain evidence="14">ATCC 700263 / DSM 8902 / Z-7692</strain>
    </source>
</reference>
<dbReference type="InterPro" id="IPR011006">
    <property type="entry name" value="CheY-like_superfamily"/>
</dbReference>
<dbReference type="InterPro" id="IPR004358">
    <property type="entry name" value="Sig_transdc_His_kin-like_C"/>
</dbReference>
<keyword evidence="3 9" id="KW-0597">Phosphoprotein</keyword>
<dbReference type="SUPFAM" id="SSF47384">
    <property type="entry name" value="Homodimeric domain of signal transducing histidine kinase"/>
    <property type="match status" value="1"/>
</dbReference>
<dbReference type="eggNOG" id="COG4191">
    <property type="taxonomic scope" value="Bacteria"/>
</dbReference>
<dbReference type="eggNOG" id="COG0745">
    <property type="taxonomic scope" value="Bacteria"/>
</dbReference>
<gene>
    <name evidence="13" type="ordered locus">Spiaf_1865</name>
</gene>
<dbReference type="InterPro" id="IPR003594">
    <property type="entry name" value="HATPase_dom"/>
</dbReference>
<dbReference type="Pfam" id="PF02518">
    <property type="entry name" value="HATPase_c"/>
    <property type="match status" value="1"/>
</dbReference>
<dbReference type="STRING" id="889378.Spiaf_1865"/>
<keyword evidence="5" id="KW-0547">Nucleotide-binding</keyword>
<feature type="modified residue" description="4-aspartylphosphate" evidence="9">
    <location>
        <position position="57"/>
    </location>
</feature>
<dbReference type="PRINTS" id="PR00344">
    <property type="entry name" value="BCTRLSENSOR"/>
</dbReference>
<dbReference type="GO" id="GO:0005524">
    <property type="term" value="F:ATP binding"/>
    <property type="evidence" value="ECO:0007669"/>
    <property type="project" value="UniProtKB-KW"/>
</dbReference>
<dbReference type="SMART" id="SM00448">
    <property type="entry name" value="REC"/>
    <property type="match status" value="1"/>
</dbReference>
<dbReference type="SMART" id="SM00091">
    <property type="entry name" value="PAS"/>
    <property type="match status" value="1"/>
</dbReference>
<dbReference type="KEGG" id="sfc:Spiaf_1865"/>
<dbReference type="AlphaFoldDB" id="H9UK77"/>
<keyword evidence="7" id="KW-0067">ATP-binding</keyword>
<protein>
    <recommendedName>
        <fullName evidence="2">histidine kinase</fullName>
        <ecNumber evidence="2">2.7.13.3</ecNumber>
    </recommendedName>
</protein>
<dbReference type="InterPro" id="IPR005467">
    <property type="entry name" value="His_kinase_dom"/>
</dbReference>
<feature type="domain" description="PAS" evidence="12">
    <location>
        <begin position="134"/>
        <end position="181"/>
    </location>
</feature>
<dbReference type="GO" id="GO:0006355">
    <property type="term" value="P:regulation of DNA-templated transcription"/>
    <property type="evidence" value="ECO:0007669"/>
    <property type="project" value="InterPro"/>
</dbReference>
<dbReference type="InterPro" id="IPR013767">
    <property type="entry name" value="PAS_fold"/>
</dbReference>
<dbReference type="PROSITE" id="PS50110">
    <property type="entry name" value="RESPONSE_REGULATORY"/>
    <property type="match status" value="1"/>
</dbReference>